<proteinExistence type="predicted"/>
<evidence type="ECO:0000313" key="4">
    <source>
        <dbReference type="EMBL" id="MBB6070713.1"/>
    </source>
</evidence>
<organism evidence="4 5">
    <name type="scientific">Longimicrobium terrae</name>
    <dbReference type="NCBI Taxonomy" id="1639882"/>
    <lineage>
        <taxon>Bacteria</taxon>
        <taxon>Pseudomonadati</taxon>
        <taxon>Gemmatimonadota</taxon>
        <taxon>Longimicrobiia</taxon>
        <taxon>Longimicrobiales</taxon>
        <taxon>Longimicrobiaceae</taxon>
        <taxon>Longimicrobium</taxon>
    </lineage>
</organism>
<reference evidence="4 5" key="1">
    <citation type="submission" date="2020-08" db="EMBL/GenBank/DDBJ databases">
        <title>Genomic Encyclopedia of Type Strains, Phase IV (KMG-IV): sequencing the most valuable type-strain genomes for metagenomic binning, comparative biology and taxonomic classification.</title>
        <authorList>
            <person name="Goeker M."/>
        </authorList>
    </citation>
    <scope>NUCLEOTIDE SEQUENCE [LARGE SCALE GENOMIC DNA]</scope>
    <source>
        <strain evidence="4 5">DSM 29007</strain>
    </source>
</reference>
<evidence type="ECO:0000256" key="2">
    <source>
        <dbReference type="SAM" id="SignalP"/>
    </source>
</evidence>
<gene>
    <name evidence="4" type="ORF">HNQ61_002334</name>
</gene>
<feature type="chain" id="PRO_5032645447" evidence="2">
    <location>
        <begin position="27"/>
        <end position="410"/>
    </location>
</feature>
<feature type="compositionally biased region" description="Pro residues" evidence="1">
    <location>
        <begin position="221"/>
        <end position="256"/>
    </location>
</feature>
<feature type="domain" description="PDZ" evidence="3">
    <location>
        <begin position="274"/>
        <end position="318"/>
    </location>
</feature>
<dbReference type="AlphaFoldDB" id="A0A841GY91"/>
<dbReference type="SUPFAM" id="SSF50156">
    <property type="entry name" value="PDZ domain-like"/>
    <property type="match status" value="2"/>
</dbReference>
<keyword evidence="4" id="KW-0645">Protease</keyword>
<feature type="compositionally biased region" description="Basic and acidic residues" evidence="1">
    <location>
        <begin position="358"/>
        <end position="367"/>
    </location>
</feature>
<sequence length="410" mass="42455">MTMNRWTWRAPVLATLLAGAPALAQAARCGPNEVREPDLGFNSLSCADCSFRSESTNGGRLRMSFSGGEPRIGGVRADGPAEGKLRDGDALVAIDGQLITTAEGGRRYSDIDSGDRVRLSVRRGGQVRQVDVVAGSRCRRLPVPPRPPAPPRAPAPPREAVGPTPPRPPAPPRAGGAPAPPRAPAAPGAVRAPAPPRAPASAGRPPAPPRAPAAPAAGRAPTPPRPPTPPRGPAGPVGPRPPAPPAPPAPPPPPDIMPEGWMGFGVSCQHCSIRTENGRTSFSFRDGLTVTRVEENTPAARAGIRGGDRLTHVDGIPLASEAGGNRFGAIRPGQAVRLSFTRGGVARNAVLTAQNRPDAGRGDDPQRLRFSGRTRGGTVEVRGAPANVTTDPRTGEMVIRSADLTVRIQP</sequence>
<feature type="compositionally biased region" description="Pro residues" evidence="1">
    <location>
        <begin position="142"/>
        <end position="184"/>
    </location>
</feature>
<evidence type="ECO:0000259" key="3">
    <source>
        <dbReference type="PROSITE" id="PS50106"/>
    </source>
</evidence>
<dbReference type="GO" id="GO:0008233">
    <property type="term" value="F:peptidase activity"/>
    <property type="evidence" value="ECO:0007669"/>
    <property type="project" value="UniProtKB-KW"/>
</dbReference>
<evidence type="ECO:0000256" key="1">
    <source>
        <dbReference type="SAM" id="MobiDB-lite"/>
    </source>
</evidence>
<accession>A0A841GY91</accession>
<dbReference type="EMBL" id="JACHIA010000005">
    <property type="protein sequence ID" value="MBB6070713.1"/>
    <property type="molecule type" value="Genomic_DNA"/>
</dbReference>
<dbReference type="RefSeq" id="WP_170034600.1">
    <property type="nucleotide sequence ID" value="NZ_JABDTL010000001.1"/>
</dbReference>
<protein>
    <submittedName>
        <fullName evidence="4">Membrane-associated protease RseP (Regulator of RpoE activity)</fullName>
    </submittedName>
</protein>
<dbReference type="Gene3D" id="2.30.42.10">
    <property type="match status" value="2"/>
</dbReference>
<keyword evidence="5" id="KW-1185">Reference proteome</keyword>
<dbReference type="InterPro" id="IPR036034">
    <property type="entry name" value="PDZ_sf"/>
</dbReference>
<dbReference type="PROSITE" id="PS50106">
    <property type="entry name" value="PDZ"/>
    <property type="match status" value="1"/>
</dbReference>
<feature type="signal peptide" evidence="2">
    <location>
        <begin position="1"/>
        <end position="26"/>
    </location>
</feature>
<evidence type="ECO:0000313" key="5">
    <source>
        <dbReference type="Proteomes" id="UP000582837"/>
    </source>
</evidence>
<dbReference type="Proteomes" id="UP000582837">
    <property type="component" value="Unassembled WGS sequence"/>
</dbReference>
<name>A0A841GY91_9BACT</name>
<dbReference type="Pfam" id="PF13180">
    <property type="entry name" value="PDZ_2"/>
    <property type="match status" value="1"/>
</dbReference>
<dbReference type="GO" id="GO:0006508">
    <property type="term" value="P:proteolysis"/>
    <property type="evidence" value="ECO:0007669"/>
    <property type="project" value="UniProtKB-KW"/>
</dbReference>
<dbReference type="SMART" id="SM00228">
    <property type="entry name" value="PDZ"/>
    <property type="match status" value="2"/>
</dbReference>
<keyword evidence="2" id="KW-0732">Signal</keyword>
<dbReference type="InterPro" id="IPR001478">
    <property type="entry name" value="PDZ"/>
</dbReference>
<keyword evidence="4" id="KW-0378">Hydrolase</keyword>
<feature type="region of interest" description="Disordered" evidence="1">
    <location>
        <begin position="136"/>
        <end position="261"/>
    </location>
</feature>
<feature type="region of interest" description="Disordered" evidence="1">
    <location>
        <begin position="353"/>
        <end position="391"/>
    </location>
</feature>
<comment type="caution">
    <text evidence="4">The sequence shown here is derived from an EMBL/GenBank/DDBJ whole genome shotgun (WGS) entry which is preliminary data.</text>
</comment>